<dbReference type="RefSeq" id="WP_067697844.1">
    <property type="nucleotide sequence ID" value="NZ_LLZH01000281.1"/>
</dbReference>
<dbReference type="Proteomes" id="UP000053244">
    <property type="component" value="Unassembled WGS sequence"/>
</dbReference>
<sequence length="367" mass="39942">MLQERLIARVRELCREDARLSAALIYGSFVTGEADEHSDVEFWLFSDEPMDPLAWLDAIGPARHVVVNEFGAHVVFFPGLVRGEFHFAGTAEIASVGTWPARGAPAERMVVVDRTGALRVALDSLPAEPVLPDDVGELCGRFANWLVLAYRVAARGELLRAVDALAHVQRHLLWMARLAEGRTQHWLTPSRAAETDLPPDVVAALHRVTGDAASVTPALAAAWVCGRGYWVRLVPSVPVVLFEELDAAFLSEVAASLPGMKAINVRELRPGEFSLWLEADMNDVNEVIAELGHLPNGYFWDGVVDRIVAHEAPHLAGRFKPDPEAGAYSAYGPDRAALEDLAARLTAAASDQARVRHLLALPRPGTS</sequence>
<protein>
    <recommendedName>
        <fullName evidence="1">Lincosamide nucleotidyltransferase-like C-terminal domain-containing protein</fullName>
    </recommendedName>
</protein>
<dbReference type="Pfam" id="PF15595">
    <property type="entry name" value="Imm51"/>
    <property type="match status" value="1"/>
</dbReference>
<dbReference type="Gene3D" id="1.20.120.330">
    <property type="entry name" value="Nucleotidyltransferases domain 2"/>
    <property type="match status" value="1"/>
</dbReference>
<gene>
    <name evidence="2" type="ORF">ADL15_29065</name>
</gene>
<proteinExistence type="predicted"/>
<keyword evidence="3" id="KW-1185">Reference proteome</keyword>
<dbReference type="Gene3D" id="3.30.460.10">
    <property type="entry name" value="Beta Polymerase, domain 2"/>
    <property type="match status" value="1"/>
</dbReference>
<evidence type="ECO:0000313" key="2">
    <source>
        <dbReference type="EMBL" id="KUL29211.1"/>
    </source>
</evidence>
<evidence type="ECO:0000313" key="3">
    <source>
        <dbReference type="Proteomes" id="UP000053244"/>
    </source>
</evidence>
<reference evidence="2 3" key="1">
    <citation type="submission" date="2015-10" db="EMBL/GenBank/DDBJ databases">
        <authorList>
            <person name="Gilbert D.G."/>
        </authorList>
    </citation>
    <scope>NUCLEOTIDE SEQUENCE [LARGE SCALE GENOMIC DNA]</scope>
    <source>
        <strain evidence="2 3">NRRL B-16712</strain>
    </source>
</reference>
<comment type="caution">
    <text evidence="2">The sequence shown here is derived from an EMBL/GenBank/DDBJ whole genome shotgun (WGS) entry which is preliminary data.</text>
</comment>
<dbReference type="InterPro" id="IPR043519">
    <property type="entry name" value="NT_sf"/>
</dbReference>
<dbReference type="CDD" id="cd05403">
    <property type="entry name" value="NT_KNTase_like"/>
    <property type="match status" value="1"/>
</dbReference>
<dbReference type="Pfam" id="PF21418">
    <property type="entry name" value="LinB-like_C"/>
    <property type="match status" value="1"/>
</dbReference>
<dbReference type="InterPro" id="IPR048495">
    <property type="entry name" value="LinB-like_C"/>
</dbReference>
<dbReference type="AlphaFoldDB" id="A0A101JMS4"/>
<evidence type="ECO:0000259" key="1">
    <source>
        <dbReference type="Pfam" id="PF21418"/>
    </source>
</evidence>
<organism evidence="2 3">
    <name type="scientific">Actinoplanes awajinensis subsp. mycoplanecinus</name>
    <dbReference type="NCBI Taxonomy" id="135947"/>
    <lineage>
        <taxon>Bacteria</taxon>
        <taxon>Bacillati</taxon>
        <taxon>Actinomycetota</taxon>
        <taxon>Actinomycetes</taxon>
        <taxon>Micromonosporales</taxon>
        <taxon>Micromonosporaceae</taxon>
        <taxon>Actinoplanes</taxon>
    </lineage>
</organism>
<feature type="domain" description="Lincosamide nucleotidyltransferase-like C-terminal" evidence="1">
    <location>
        <begin position="134"/>
        <end position="214"/>
    </location>
</feature>
<dbReference type="SUPFAM" id="SSF81301">
    <property type="entry name" value="Nucleotidyltransferase"/>
    <property type="match status" value="1"/>
</dbReference>
<accession>A0A101JMS4</accession>
<dbReference type="InterPro" id="IPR028956">
    <property type="entry name" value="Imm51"/>
</dbReference>
<dbReference type="EMBL" id="LLZH01000281">
    <property type="protein sequence ID" value="KUL29211.1"/>
    <property type="molecule type" value="Genomic_DNA"/>
</dbReference>
<name>A0A101JMS4_9ACTN</name>